<gene>
    <name evidence="3" type="ORF">K431DRAFT_127018</name>
</gene>
<evidence type="ECO:0000313" key="4">
    <source>
        <dbReference type="Proteomes" id="UP000799441"/>
    </source>
</evidence>
<evidence type="ECO:0000256" key="1">
    <source>
        <dbReference type="SAM" id="Phobius"/>
    </source>
</evidence>
<keyword evidence="1" id="KW-0472">Membrane</keyword>
<proteinExistence type="predicted"/>
<accession>A0A9P4Q5F4</accession>
<evidence type="ECO:0000256" key="2">
    <source>
        <dbReference type="SAM" id="SignalP"/>
    </source>
</evidence>
<sequence length="131" mass="15125">MCNLWLLLYSTATSSAERIECKEGLDEAHNLLRLRANSFPLLRFAQLRVNSFFFFFFFFFFGRLGQSTRSSAKLKLLQQLLPHHIYVDSPAVVLRVSFWPVTTRHLSKLVTVSSSCCEFLELKANLTICAR</sequence>
<keyword evidence="1" id="KW-0812">Transmembrane</keyword>
<dbReference type="AlphaFoldDB" id="A0A9P4Q5F4"/>
<feature type="signal peptide" evidence="2">
    <location>
        <begin position="1"/>
        <end position="16"/>
    </location>
</feature>
<dbReference type="EMBL" id="MU003821">
    <property type="protein sequence ID" value="KAF2718691.1"/>
    <property type="molecule type" value="Genomic_DNA"/>
</dbReference>
<protein>
    <recommendedName>
        <fullName evidence="5">Secreted protein</fullName>
    </recommendedName>
</protein>
<reference evidence="3" key="1">
    <citation type="journal article" date="2020" name="Stud. Mycol.">
        <title>101 Dothideomycetes genomes: a test case for predicting lifestyles and emergence of pathogens.</title>
        <authorList>
            <person name="Haridas S."/>
            <person name="Albert R."/>
            <person name="Binder M."/>
            <person name="Bloem J."/>
            <person name="Labutti K."/>
            <person name="Salamov A."/>
            <person name="Andreopoulos B."/>
            <person name="Baker S."/>
            <person name="Barry K."/>
            <person name="Bills G."/>
            <person name="Bluhm B."/>
            <person name="Cannon C."/>
            <person name="Castanera R."/>
            <person name="Culley D."/>
            <person name="Daum C."/>
            <person name="Ezra D."/>
            <person name="Gonzalez J."/>
            <person name="Henrissat B."/>
            <person name="Kuo A."/>
            <person name="Liang C."/>
            <person name="Lipzen A."/>
            <person name="Lutzoni F."/>
            <person name="Magnuson J."/>
            <person name="Mondo S."/>
            <person name="Nolan M."/>
            <person name="Ohm R."/>
            <person name="Pangilinan J."/>
            <person name="Park H.-J."/>
            <person name="Ramirez L."/>
            <person name="Alfaro M."/>
            <person name="Sun H."/>
            <person name="Tritt A."/>
            <person name="Yoshinaga Y."/>
            <person name="Zwiers L.-H."/>
            <person name="Turgeon B."/>
            <person name="Goodwin S."/>
            <person name="Spatafora J."/>
            <person name="Crous P."/>
            <person name="Grigoriev I."/>
        </authorList>
    </citation>
    <scope>NUCLEOTIDE SEQUENCE</scope>
    <source>
        <strain evidence="3">CBS 116435</strain>
    </source>
</reference>
<dbReference type="Proteomes" id="UP000799441">
    <property type="component" value="Unassembled WGS sequence"/>
</dbReference>
<feature type="chain" id="PRO_5040112758" description="Secreted protein" evidence="2">
    <location>
        <begin position="17"/>
        <end position="131"/>
    </location>
</feature>
<evidence type="ECO:0000313" key="3">
    <source>
        <dbReference type="EMBL" id="KAF2718691.1"/>
    </source>
</evidence>
<comment type="caution">
    <text evidence="3">The sequence shown here is derived from an EMBL/GenBank/DDBJ whole genome shotgun (WGS) entry which is preliminary data.</text>
</comment>
<keyword evidence="2" id="KW-0732">Signal</keyword>
<name>A0A9P4Q5F4_9PEZI</name>
<keyword evidence="1" id="KW-1133">Transmembrane helix</keyword>
<evidence type="ECO:0008006" key="5">
    <source>
        <dbReference type="Google" id="ProtNLM"/>
    </source>
</evidence>
<keyword evidence="4" id="KW-1185">Reference proteome</keyword>
<feature type="transmembrane region" description="Helical" evidence="1">
    <location>
        <begin position="42"/>
        <end position="61"/>
    </location>
</feature>
<organism evidence="3 4">
    <name type="scientific">Polychaeton citri CBS 116435</name>
    <dbReference type="NCBI Taxonomy" id="1314669"/>
    <lineage>
        <taxon>Eukaryota</taxon>
        <taxon>Fungi</taxon>
        <taxon>Dikarya</taxon>
        <taxon>Ascomycota</taxon>
        <taxon>Pezizomycotina</taxon>
        <taxon>Dothideomycetes</taxon>
        <taxon>Dothideomycetidae</taxon>
        <taxon>Capnodiales</taxon>
        <taxon>Capnodiaceae</taxon>
        <taxon>Polychaeton</taxon>
    </lineage>
</organism>